<proteinExistence type="inferred from homology"/>
<dbReference type="PROSITE" id="PS51144">
    <property type="entry name" value="ALPHA_CA_2"/>
    <property type="match status" value="2"/>
</dbReference>
<dbReference type="PANTHER" id="PTHR18952:SF208">
    <property type="entry name" value="CARBONIC ANHYDRASE XA-RELATED"/>
    <property type="match status" value="1"/>
</dbReference>
<comment type="cofactor">
    <cofactor evidence="1 9">
        <name>Zn(2+)</name>
        <dbReference type="ChEBI" id="CHEBI:29105"/>
    </cofactor>
</comment>
<accession>A0A3S3LVC7</accession>
<evidence type="ECO:0000256" key="10">
    <source>
        <dbReference type="SAM" id="MobiDB-lite"/>
    </source>
</evidence>
<dbReference type="SMART" id="SM01057">
    <property type="entry name" value="Carb_anhydrase"/>
    <property type="match status" value="2"/>
</dbReference>
<feature type="domain" description="Alpha-carbonic anhydrase" evidence="11">
    <location>
        <begin position="29"/>
        <end position="263"/>
    </location>
</feature>
<dbReference type="SUPFAM" id="SSF51069">
    <property type="entry name" value="Carbonic anhydrase"/>
    <property type="match status" value="2"/>
</dbReference>
<comment type="caution">
    <text evidence="12">The sequence shown here is derived from an EMBL/GenBank/DDBJ whole genome shotgun (WGS) entry which is preliminary data.</text>
</comment>
<keyword evidence="6" id="KW-0325">Glycoprotein</keyword>
<dbReference type="InterPro" id="IPR001148">
    <property type="entry name" value="CA_dom"/>
</dbReference>
<evidence type="ECO:0000256" key="1">
    <source>
        <dbReference type="ARBA" id="ARBA00001947"/>
    </source>
</evidence>
<evidence type="ECO:0000256" key="5">
    <source>
        <dbReference type="ARBA" id="ARBA00022833"/>
    </source>
</evidence>
<dbReference type="GO" id="GO:0008270">
    <property type="term" value="F:zinc ion binding"/>
    <property type="evidence" value="ECO:0007669"/>
    <property type="project" value="UniProtKB-UniRule"/>
</dbReference>
<feature type="compositionally biased region" description="Basic and acidic residues" evidence="10">
    <location>
        <begin position="255"/>
        <end position="275"/>
    </location>
</feature>
<dbReference type="OrthoDB" id="429145at2759"/>
<evidence type="ECO:0000313" key="13">
    <source>
        <dbReference type="Proteomes" id="UP000283530"/>
    </source>
</evidence>
<dbReference type="Pfam" id="PF00194">
    <property type="entry name" value="Carb_anhydrase"/>
    <property type="match status" value="3"/>
</dbReference>
<keyword evidence="3 9" id="KW-0479">Metal-binding</keyword>
<evidence type="ECO:0000256" key="3">
    <source>
        <dbReference type="ARBA" id="ARBA00022723"/>
    </source>
</evidence>
<feature type="signal peptide" evidence="9">
    <location>
        <begin position="1"/>
        <end position="22"/>
    </location>
</feature>
<keyword evidence="5 9" id="KW-0862">Zinc</keyword>
<evidence type="ECO:0000313" key="12">
    <source>
        <dbReference type="EMBL" id="RWR72288.1"/>
    </source>
</evidence>
<gene>
    <name evidence="12" type="ORF">CKAN_00050100</name>
</gene>
<evidence type="ECO:0000256" key="9">
    <source>
        <dbReference type="RuleBase" id="RU367011"/>
    </source>
</evidence>
<comment type="similarity">
    <text evidence="9">Belongs to the alpha-carbonic anhydrase family.</text>
</comment>
<evidence type="ECO:0000256" key="6">
    <source>
        <dbReference type="ARBA" id="ARBA00023180"/>
    </source>
</evidence>
<sequence>MNIFCYALLVLLLASRPRLTTSQEVENEREFNYVEGSGKGPEDWGHIHEEWRLCKNGEMQSPIDLTHERVQVVSRLGRLKRGYKPSNATLKNRGHDIMLKWVDDAGSINVNGTEYKLKQLHWHSPSEHTINGSSYDLEVHMVHESSDNKFAVVGIMYTIGRPDTFLSELMGQIKSLADRHDMEIAAGVVDPRHLKMGSRKYYRYLGSLTTPPCTEGVIWTIVRKVRTVSREQVRLLRLAVEDNAERNARPTQAVNEHDEREWNYQKDSGRGPEHWGDLNENWTICKTGFRQSPIELWDGWVDVVRHLGKLQTRYKPANATLVNWGLGIMLNWVDDAGSLNIEGTDYKLKQVHWHSPSEHRINGWGVDLEVRMVHQSSDGRMALRGPLNIIADGDVNETVVGVVDPYHLITDNVWEYYRYIGSLPTPPCSEGVVWTVLKEPWFRTVSFDQVKKLRNAVHDYAISNARPIQPLNGREVLLNEPGYHPTILQSI</sequence>
<evidence type="ECO:0000256" key="4">
    <source>
        <dbReference type="ARBA" id="ARBA00022729"/>
    </source>
</evidence>
<evidence type="ECO:0000256" key="8">
    <source>
        <dbReference type="ARBA" id="ARBA00048348"/>
    </source>
</evidence>
<dbReference type="AlphaFoldDB" id="A0A3S3LVC7"/>
<keyword evidence="4 9" id="KW-0732">Signal</keyword>
<dbReference type="Gene3D" id="3.10.200.10">
    <property type="entry name" value="Alpha carbonic anhydrase"/>
    <property type="match status" value="3"/>
</dbReference>
<dbReference type="InterPro" id="IPR036398">
    <property type="entry name" value="CA_dom_sf"/>
</dbReference>
<dbReference type="CDD" id="cd03124">
    <property type="entry name" value="alpha_CA_prokaryotic_like"/>
    <property type="match status" value="2"/>
</dbReference>
<keyword evidence="7 9" id="KW-0456">Lyase</keyword>
<dbReference type="PROSITE" id="PS00162">
    <property type="entry name" value="ALPHA_CA_1"/>
    <property type="match status" value="1"/>
</dbReference>
<feature type="chain" id="PRO_5025099758" description="Carbonic anhydrase" evidence="9">
    <location>
        <begin position="23"/>
        <end position="491"/>
    </location>
</feature>
<protein>
    <recommendedName>
        <fullName evidence="2 9">Carbonic anhydrase</fullName>
        <ecNumber evidence="2 9">4.2.1.1</ecNumber>
    </recommendedName>
</protein>
<dbReference type="EC" id="4.2.1.1" evidence="2 9"/>
<evidence type="ECO:0000256" key="2">
    <source>
        <dbReference type="ARBA" id="ARBA00012925"/>
    </source>
</evidence>
<organism evidence="12 13">
    <name type="scientific">Cinnamomum micranthum f. kanehirae</name>
    <dbReference type="NCBI Taxonomy" id="337451"/>
    <lineage>
        <taxon>Eukaryota</taxon>
        <taxon>Viridiplantae</taxon>
        <taxon>Streptophyta</taxon>
        <taxon>Embryophyta</taxon>
        <taxon>Tracheophyta</taxon>
        <taxon>Spermatophyta</taxon>
        <taxon>Magnoliopsida</taxon>
        <taxon>Magnoliidae</taxon>
        <taxon>Laurales</taxon>
        <taxon>Lauraceae</taxon>
        <taxon>Cinnamomum</taxon>
    </lineage>
</organism>
<dbReference type="GO" id="GO:0004089">
    <property type="term" value="F:carbonate dehydratase activity"/>
    <property type="evidence" value="ECO:0007669"/>
    <property type="project" value="UniProtKB-UniRule"/>
</dbReference>
<feature type="region of interest" description="Disordered" evidence="10">
    <location>
        <begin position="247"/>
        <end position="275"/>
    </location>
</feature>
<dbReference type="InterPro" id="IPR041891">
    <property type="entry name" value="Alpha_CA_prokaryot-like"/>
</dbReference>
<evidence type="ECO:0000256" key="7">
    <source>
        <dbReference type="ARBA" id="ARBA00023239"/>
    </source>
</evidence>
<dbReference type="InterPro" id="IPR023561">
    <property type="entry name" value="Carbonic_anhydrase_a-class"/>
</dbReference>
<dbReference type="PANTHER" id="PTHR18952">
    <property type="entry name" value="CARBONIC ANHYDRASE"/>
    <property type="match status" value="1"/>
</dbReference>
<dbReference type="GO" id="GO:0006730">
    <property type="term" value="P:one-carbon metabolic process"/>
    <property type="evidence" value="ECO:0007669"/>
    <property type="project" value="TreeGrafter"/>
</dbReference>
<keyword evidence="13" id="KW-1185">Reference proteome</keyword>
<reference evidence="12 13" key="1">
    <citation type="journal article" date="2019" name="Nat. Plants">
        <title>Stout camphor tree genome fills gaps in understanding of flowering plant genome evolution.</title>
        <authorList>
            <person name="Chaw S.M."/>
            <person name="Liu Y.C."/>
            <person name="Wu Y.W."/>
            <person name="Wang H.Y."/>
            <person name="Lin C.I."/>
            <person name="Wu C.S."/>
            <person name="Ke H.M."/>
            <person name="Chang L.Y."/>
            <person name="Hsu C.Y."/>
            <person name="Yang H.T."/>
            <person name="Sudianto E."/>
            <person name="Hsu M.H."/>
            <person name="Wu K.P."/>
            <person name="Wang L.N."/>
            <person name="Leebens-Mack J.H."/>
            <person name="Tsai I.J."/>
        </authorList>
    </citation>
    <scope>NUCLEOTIDE SEQUENCE [LARGE SCALE GENOMIC DNA]</scope>
    <source>
        <strain evidence="13">cv. Chaw 1501</strain>
        <tissue evidence="12">Young leaves</tissue>
    </source>
</reference>
<evidence type="ECO:0000259" key="11">
    <source>
        <dbReference type="PROSITE" id="PS51144"/>
    </source>
</evidence>
<dbReference type="STRING" id="337451.A0A3S3LVC7"/>
<dbReference type="InterPro" id="IPR018338">
    <property type="entry name" value="Carbonic_anhydrase_a-class_CS"/>
</dbReference>
<dbReference type="Proteomes" id="UP000283530">
    <property type="component" value="Unassembled WGS sequence"/>
</dbReference>
<feature type="domain" description="Alpha-carbonic anhydrase" evidence="11">
    <location>
        <begin position="264"/>
        <end position="480"/>
    </location>
</feature>
<comment type="catalytic activity">
    <reaction evidence="8 9">
        <text>hydrogencarbonate + H(+) = CO2 + H2O</text>
        <dbReference type="Rhea" id="RHEA:10748"/>
        <dbReference type="ChEBI" id="CHEBI:15377"/>
        <dbReference type="ChEBI" id="CHEBI:15378"/>
        <dbReference type="ChEBI" id="CHEBI:16526"/>
        <dbReference type="ChEBI" id="CHEBI:17544"/>
        <dbReference type="EC" id="4.2.1.1"/>
    </reaction>
</comment>
<dbReference type="EMBL" id="QPKB01000001">
    <property type="protein sequence ID" value="RWR72288.1"/>
    <property type="molecule type" value="Genomic_DNA"/>
</dbReference>
<dbReference type="FunFam" id="3.10.200.10:FF:000007">
    <property type="entry name" value="Alpha carbonic anhydrase 3"/>
    <property type="match status" value="1"/>
</dbReference>
<name>A0A3S3LVC7_9MAGN</name>
<comment type="function">
    <text evidence="9">Reversible hydration of carbon dioxide.</text>
</comment>